<organism evidence="8 9">
    <name type="scientific">Pocillopora meandrina</name>
    <dbReference type="NCBI Taxonomy" id="46732"/>
    <lineage>
        <taxon>Eukaryota</taxon>
        <taxon>Metazoa</taxon>
        <taxon>Cnidaria</taxon>
        <taxon>Anthozoa</taxon>
        <taxon>Hexacorallia</taxon>
        <taxon>Scleractinia</taxon>
        <taxon>Astrocoeniina</taxon>
        <taxon>Pocilloporidae</taxon>
        <taxon>Pocillopora</taxon>
    </lineage>
</organism>
<dbReference type="Proteomes" id="UP001159428">
    <property type="component" value="Unassembled WGS sequence"/>
</dbReference>
<evidence type="ECO:0000313" key="9">
    <source>
        <dbReference type="Proteomes" id="UP001159428"/>
    </source>
</evidence>
<keyword evidence="9" id="KW-1185">Reference proteome</keyword>
<dbReference type="InterPro" id="IPR008271">
    <property type="entry name" value="Ser/Thr_kinase_AS"/>
</dbReference>
<dbReference type="GO" id="GO:0004694">
    <property type="term" value="F:eukaryotic translation initiation factor 2alpha kinase activity"/>
    <property type="evidence" value="ECO:0007669"/>
    <property type="project" value="TreeGrafter"/>
</dbReference>
<sequence>MREVQLISRLNHENVVKYYYSWIEIAEEQQQEKVQTADGKPPKDVPSSVSSEESLMKFNKIEAPSVRESRNDVEESWWPDDGKGKSNESNSSSSDSQESIRSPSKLSSSKSHSVSFFNSKSESSEGVVFKGKMEASSEDSDEGVEWQETGSESSAEHLGLQYLYIQMEYCEMSTLRNLIDEGLHKDKERIWRLFREIVEGLVHIHTQGIIHRDLKPVNLFLDSLGRIKIGDFGLATTHGMTRGGMDTDGPDSITNGQSLKMNSSTKKSMTGKVGTTLYVAPELGKRSGGRVKYSQKVDLYSLGIIFFEMCYKPLTTSMERVKVLGNLRTEGIIFPTDFDHKGLAKQMIVLKWLLKHTPEERPSSQELLQSQYVPPKIEDGQLDEVLKHTLASTNSTRYQRMMKAMFSQKVSSVQDITYDVDVYTGQVSPHAILVQQMVHESVKSVFLRHGALRLRTSLLAPRTQLFEQLELAVSVMDHSGTLVTLPFDLRIPFARYIARNGVMNMKRFDIGCVYRDTKILGAHPKELYDCVFDIVTSSPEDLVPDAEVLLAVFEIINEFPSLGSRNYYIRMNHARLLTCYLTSIGISNERQAELIAILKEIRSERDRDVQINLFVESLQLSDHAATALCEFLNFEGPVNKLREHLIGTMKRESSVGQSARQILHDLKAITQHAETFKIDLPVKVKTSMVYNYQHFSGLIFQFVAANKRKRKRGGVDILAAGGRYDELINYFRRGGEASHPNPGAVGVSIAIEKIVAAVLEEEDVTNLCPYDVMVCSVGRNPMQTERMRIAHDLWECGIKANICYDSKDMVSLEEQQEFCKKVEFNIWWC</sequence>
<feature type="compositionally biased region" description="Acidic residues" evidence="6">
    <location>
        <begin position="136"/>
        <end position="145"/>
    </location>
</feature>
<dbReference type="InterPro" id="IPR045864">
    <property type="entry name" value="aa-tRNA-synth_II/BPL/LPL"/>
</dbReference>
<dbReference type="AlphaFoldDB" id="A0AAU9XXI0"/>
<dbReference type="PROSITE" id="PS00108">
    <property type="entry name" value="PROTEIN_KINASE_ST"/>
    <property type="match status" value="1"/>
</dbReference>
<dbReference type="GO" id="GO:0005634">
    <property type="term" value="C:nucleus"/>
    <property type="evidence" value="ECO:0007669"/>
    <property type="project" value="TreeGrafter"/>
</dbReference>
<evidence type="ECO:0000256" key="1">
    <source>
        <dbReference type="ARBA" id="ARBA00022679"/>
    </source>
</evidence>
<comment type="similarity">
    <text evidence="5">Belongs to the protein kinase superfamily. Ser/Thr protein kinase family. GCN2 subfamily.</text>
</comment>
<name>A0AAU9XXI0_9CNID</name>
<dbReference type="PANTHER" id="PTHR11042">
    <property type="entry name" value="EUKARYOTIC TRANSLATION INITIATION FACTOR 2-ALPHA KINASE EIF2-ALPHA KINASE -RELATED"/>
    <property type="match status" value="1"/>
</dbReference>
<dbReference type="SUPFAM" id="SSF56112">
    <property type="entry name" value="Protein kinase-like (PK-like)"/>
    <property type="match status" value="1"/>
</dbReference>
<dbReference type="InterPro" id="IPR041715">
    <property type="entry name" value="HisRS-like_core"/>
</dbReference>
<keyword evidence="4" id="KW-0067">ATP-binding</keyword>
<reference evidence="8 9" key="1">
    <citation type="submission" date="2022-05" db="EMBL/GenBank/DDBJ databases">
        <authorList>
            <consortium name="Genoscope - CEA"/>
            <person name="William W."/>
        </authorList>
    </citation>
    <scope>NUCLEOTIDE SEQUENCE [LARGE SCALE GENOMIC DNA]</scope>
</reference>
<dbReference type="Gene3D" id="1.10.510.10">
    <property type="entry name" value="Transferase(Phosphotransferase) domain 1"/>
    <property type="match status" value="1"/>
</dbReference>
<evidence type="ECO:0000256" key="3">
    <source>
        <dbReference type="ARBA" id="ARBA00022777"/>
    </source>
</evidence>
<evidence type="ECO:0000259" key="7">
    <source>
        <dbReference type="PROSITE" id="PS50011"/>
    </source>
</evidence>
<proteinExistence type="inferred from homology"/>
<dbReference type="InterPro" id="IPR011009">
    <property type="entry name" value="Kinase-like_dom_sf"/>
</dbReference>
<gene>
    <name evidence="8" type="ORF">PMEA_00032029</name>
</gene>
<evidence type="ECO:0000256" key="2">
    <source>
        <dbReference type="ARBA" id="ARBA00022741"/>
    </source>
</evidence>
<feature type="region of interest" description="Disordered" evidence="6">
    <location>
        <begin position="31"/>
        <end position="112"/>
    </location>
</feature>
<evidence type="ECO:0000256" key="6">
    <source>
        <dbReference type="SAM" id="MobiDB-lite"/>
    </source>
</evidence>
<feature type="domain" description="Protein kinase" evidence="7">
    <location>
        <begin position="1"/>
        <end position="373"/>
    </location>
</feature>
<dbReference type="SMART" id="SM00220">
    <property type="entry name" value="S_TKc"/>
    <property type="match status" value="1"/>
</dbReference>
<dbReference type="Gene3D" id="3.30.930.10">
    <property type="entry name" value="Bira Bifunctional Protein, Domain 2"/>
    <property type="match status" value="1"/>
</dbReference>
<dbReference type="Pfam" id="PF00069">
    <property type="entry name" value="Pkinase"/>
    <property type="match status" value="1"/>
</dbReference>
<dbReference type="Gene3D" id="3.40.50.800">
    <property type="entry name" value="Anticodon-binding domain"/>
    <property type="match status" value="1"/>
</dbReference>
<evidence type="ECO:0000313" key="8">
    <source>
        <dbReference type="EMBL" id="CAH3159582.1"/>
    </source>
</evidence>
<dbReference type="InterPro" id="IPR050339">
    <property type="entry name" value="CC_SR_Kinase"/>
</dbReference>
<protein>
    <recommendedName>
        <fullName evidence="7">Protein kinase domain-containing protein</fullName>
    </recommendedName>
</protein>
<dbReference type="InterPro" id="IPR000719">
    <property type="entry name" value="Prot_kinase_dom"/>
</dbReference>
<dbReference type="Pfam" id="PF13393">
    <property type="entry name" value="tRNA-synt_His"/>
    <property type="match status" value="1"/>
</dbReference>
<dbReference type="InterPro" id="IPR036621">
    <property type="entry name" value="Anticodon-bd_dom_sf"/>
</dbReference>
<dbReference type="EMBL" id="CALNXJ010000072">
    <property type="protein sequence ID" value="CAH3159582.1"/>
    <property type="molecule type" value="Genomic_DNA"/>
</dbReference>
<dbReference type="PROSITE" id="PS50011">
    <property type="entry name" value="PROTEIN_KINASE_DOM"/>
    <property type="match status" value="1"/>
</dbReference>
<dbReference type="Gene3D" id="3.30.200.20">
    <property type="entry name" value="Phosphorylase Kinase, domain 1"/>
    <property type="match status" value="1"/>
</dbReference>
<comment type="caution">
    <text evidence="8">The sequence shown here is derived from an EMBL/GenBank/DDBJ whole genome shotgun (WGS) entry which is preliminary data.</text>
</comment>
<keyword evidence="3" id="KW-0418">Kinase</keyword>
<dbReference type="GO" id="GO:0005829">
    <property type="term" value="C:cytosol"/>
    <property type="evidence" value="ECO:0007669"/>
    <property type="project" value="TreeGrafter"/>
</dbReference>
<dbReference type="PANTHER" id="PTHR11042:SF136">
    <property type="entry name" value="EIF-2-ALPHA KINASE GCN2"/>
    <property type="match status" value="1"/>
</dbReference>
<keyword evidence="1" id="KW-0808">Transferase</keyword>
<accession>A0AAU9XXI0</accession>
<dbReference type="GO" id="GO:1990625">
    <property type="term" value="P:negative regulation of cytoplasmic translational initiation in response to stress"/>
    <property type="evidence" value="ECO:0007669"/>
    <property type="project" value="TreeGrafter"/>
</dbReference>
<evidence type="ECO:0000256" key="5">
    <source>
        <dbReference type="ARBA" id="ARBA00037982"/>
    </source>
</evidence>
<evidence type="ECO:0000256" key="4">
    <source>
        <dbReference type="ARBA" id="ARBA00022840"/>
    </source>
</evidence>
<dbReference type="SUPFAM" id="SSF55681">
    <property type="entry name" value="Class II aaRS and biotin synthetases"/>
    <property type="match status" value="1"/>
</dbReference>
<keyword evidence="2" id="KW-0547">Nucleotide-binding</keyword>
<feature type="compositionally biased region" description="Low complexity" evidence="6">
    <location>
        <begin position="87"/>
        <end position="112"/>
    </location>
</feature>
<feature type="region of interest" description="Disordered" evidence="6">
    <location>
        <begin position="127"/>
        <end position="152"/>
    </location>
</feature>
<dbReference type="GO" id="GO:0005524">
    <property type="term" value="F:ATP binding"/>
    <property type="evidence" value="ECO:0007669"/>
    <property type="project" value="UniProtKB-KW"/>
</dbReference>